<keyword evidence="2" id="KW-1185">Reference proteome</keyword>
<sequence length="58" mass="6387">MSEAACHTEPAPQPLDAIADSSWFQSSLDLRQGLLVAELPWPLQLSFDSFRPVVPALH</sequence>
<proteinExistence type="predicted"/>
<accession>A0ABU3PGA3</accession>
<comment type="caution">
    <text evidence="1">The sequence shown here is derived from an EMBL/GenBank/DDBJ whole genome shotgun (WGS) entry which is preliminary data.</text>
</comment>
<evidence type="ECO:0000313" key="2">
    <source>
        <dbReference type="Proteomes" id="UP001246372"/>
    </source>
</evidence>
<dbReference type="RefSeq" id="WP_315652514.1">
    <property type="nucleotide sequence ID" value="NZ_JAVXZY010000010.1"/>
</dbReference>
<protein>
    <submittedName>
        <fullName evidence="1">Uncharacterized protein</fullName>
    </submittedName>
</protein>
<gene>
    <name evidence="1" type="ORF">RQP53_20300</name>
</gene>
<dbReference type="Proteomes" id="UP001246372">
    <property type="component" value="Unassembled WGS sequence"/>
</dbReference>
<reference evidence="1" key="1">
    <citation type="submission" date="2023-09" db="EMBL/GenBank/DDBJ databases">
        <title>Paucibacter sp. APW11 Genome sequencing and assembly.</title>
        <authorList>
            <person name="Kim I."/>
        </authorList>
    </citation>
    <scope>NUCLEOTIDE SEQUENCE</scope>
    <source>
        <strain evidence="1">APW11</strain>
    </source>
</reference>
<organism evidence="1 2">
    <name type="scientific">Roseateles aquae</name>
    <dbReference type="NCBI Taxonomy" id="3077235"/>
    <lineage>
        <taxon>Bacteria</taxon>
        <taxon>Pseudomonadati</taxon>
        <taxon>Pseudomonadota</taxon>
        <taxon>Betaproteobacteria</taxon>
        <taxon>Burkholderiales</taxon>
        <taxon>Sphaerotilaceae</taxon>
        <taxon>Roseateles</taxon>
    </lineage>
</organism>
<dbReference type="EMBL" id="JAVXZY010000010">
    <property type="protein sequence ID" value="MDT9001630.1"/>
    <property type="molecule type" value="Genomic_DNA"/>
</dbReference>
<name>A0ABU3PGA3_9BURK</name>
<evidence type="ECO:0000313" key="1">
    <source>
        <dbReference type="EMBL" id="MDT9001630.1"/>
    </source>
</evidence>